<keyword evidence="7" id="KW-0479">Metal-binding</keyword>
<evidence type="ECO:0000256" key="2">
    <source>
        <dbReference type="ARBA" id="ARBA00004127"/>
    </source>
</evidence>
<evidence type="ECO:0000313" key="17">
    <source>
        <dbReference type="EMBL" id="CAK0754278.1"/>
    </source>
</evidence>
<feature type="transmembrane region" description="Helical" evidence="15">
    <location>
        <begin position="356"/>
        <end position="377"/>
    </location>
</feature>
<comment type="catalytic activity">
    <reaction evidence="1">
        <text>S-ubiquitinyl-[E2 ubiquitin-conjugating enzyme]-L-cysteine + [acceptor protein]-L-lysine = [E2 ubiquitin-conjugating enzyme]-L-cysteine + N(6)-ubiquitinyl-[acceptor protein]-L-lysine.</text>
        <dbReference type="EC" id="2.3.2.27"/>
    </reaction>
</comment>
<dbReference type="GO" id="GO:0043161">
    <property type="term" value="P:proteasome-mediated ubiquitin-dependent protein catabolic process"/>
    <property type="evidence" value="ECO:0007669"/>
    <property type="project" value="TreeGrafter"/>
</dbReference>
<evidence type="ECO:0000256" key="9">
    <source>
        <dbReference type="ARBA" id="ARBA00022771"/>
    </source>
</evidence>
<organism evidence="17 18">
    <name type="scientific">Coccomyxa viridis</name>
    <dbReference type="NCBI Taxonomy" id="1274662"/>
    <lineage>
        <taxon>Eukaryota</taxon>
        <taxon>Viridiplantae</taxon>
        <taxon>Chlorophyta</taxon>
        <taxon>core chlorophytes</taxon>
        <taxon>Trebouxiophyceae</taxon>
        <taxon>Trebouxiophyceae incertae sedis</taxon>
        <taxon>Coccomyxaceae</taxon>
        <taxon>Coccomyxa</taxon>
    </lineage>
</organism>
<evidence type="ECO:0000256" key="15">
    <source>
        <dbReference type="SAM" id="Phobius"/>
    </source>
</evidence>
<evidence type="ECO:0000256" key="8">
    <source>
        <dbReference type="ARBA" id="ARBA00022729"/>
    </source>
</evidence>
<dbReference type="AlphaFoldDB" id="A0AAV1HZV6"/>
<dbReference type="EC" id="2.3.2.27" evidence="4"/>
<dbReference type="Pfam" id="PF11145">
    <property type="entry name" value="DUF2921"/>
    <property type="match status" value="1"/>
</dbReference>
<evidence type="ECO:0000313" key="18">
    <source>
        <dbReference type="Proteomes" id="UP001314263"/>
    </source>
</evidence>
<keyword evidence="10" id="KW-0833">Ubl conjugation pathway</keyword>
<keyword evidence="6 15" id="KW-0812">Transmembrane</keyword>
<keyword evidence="13 15" id="KW-0472">Membrane</keyword>
<comment type="subcellular location">
    <subcellularLocation>
        <location evidence="2">Endomembrane system</location>
        <topology evidence="2">Multi-pass membrane protein</topology>
    </subcellularLocation>
</comment>
<proteinExistence type="predicted"/>
<evidence type="ECO:0000256" key="12">
    <source>
        <dbReference type="ARBA" id="ARBA00022989"/>
    </source>
</evidence>
<evidence type="ECO:0000259" key="16">
    <source>
        <dbReference type="Pfam" id="PF11145"/>
    </source>
</evidence>
<keyword evidence="11" id="KW-0862">Zinc</keyword>
<dbReference type="PANTHER" id="PTHR22763">
    <property type="entry name" value="RING ZINC FINGER PROTEIN"/>
    <property type="match status" value="1"/>
</dbReference>
<comment type="caution">
    <text evidence="17">The sequence shown here is derived from an EMBL/GenBank/DDBJ whole genome shotgun (WGS) entry which is preliminary data.</text>
</comment>
<feature type="transmembrane region" description="Helical" evidence="15">
    <location>
        <begin position="454"/>
        <end position="475"/>
    </location>
</feature>
<evidence type="ECO:0000256" key="4">
    <source>
        <dbReference type="ARBA" id="ARBA00012483"/>
    </source>
</evidence>
<evidence type="ECO:0000256" key="7">
    <source>
        <dbReference type="ARBA" id="ARBA00022723"/>
    </source>
</evidence>
<accession>A0AAV1HZV6</accession>
<evidence type="ECO:0000256" key="13">
    <source>
        <dbReference type="ARBA" id="ARBA00023136"/>
    </source>
</evidence>
<protein>
    <recommendedName>
        <fullName evidence="4">RING-type E3 ubiquitin transferase</fullName>
        <ecNumber evidence="4">2.3.2.27</ecNumber>
    </recommendedName>
</protein>
<feature type="region of interest" description="Disordered" evidence="14">
    <location>
        <begin position="223"/>
        <end position="255"/>
    </location>
</feature>
<feature type="transmembrane region" description="Helical" evidence="15">
    <location>
        <begin position="398"/>
        <end position="418"/>
    </location>
</feature>
<dbReference type="GO" id="GO:0061630">
    <property type="term" value="F:ubiquitin protein ligase activity"/>
    <property type="evidence" value="ECO:0007669"/>
    <property type="project" value="UniProtKB-EC"/>
</dbReference>
<dbReference type="PANTHER" id="PTHR22763:SF162">
    <property type="entry name" value="TRANSMEMBRANE E3 UBIQUITIN-PROTEIN LIGASE 1"/>
    <property type="match status" value="1"/>
</dbReference>
<name>A0AAV1HZV6_9CHLO</name>
<feature type="transmembrane region" description="Helical" evidence="15">
    <location>
        <begin position="481"/>
        <end position="501"/>
    </location>
</feature>
<feature type="domain" description="SWEET-like" evidence="16">
    <location>
        <begin position="282"/>
        <end position="515"/>
    </location>
</feature>
<dbReference type="InterPro" id="IPR021319">
    <property type="entry name" value="DUF2921"/>
</dbReference>
<keyword evidence="9" id="KW-0863">Zinc-finger</keyword>
<dbReference type="GO" id="GO:0012505">
    <property type="term" value="C:endomembrane system"/>
    <property type="evidence" value="ECO:0007669"/>
    <property type="project" value="UniProtKB-SubCell"/>
</dbReference>
<evidence type="ECO:0000256" key="6">
    <source>
        <dbReference type="ARBA" id="ARBA00022692"/>
    </source>
</evidence>
<dbReference type="Proteomes" id="UP001314263">
    <property type="component" value="Unassembled WGS sequence"/>
</dbReference>
<gene>
    <name evidence="17" type="ORF">CVIRNUC_002285</name>
</gene>
<evidence type="ECO:0000256" key="5">
    <source>
        <dbReference type="ARBA" id="ARBA00022679"/>
    </source>
</evidence>
<evidence type="ECO:0000256" key="10">
    <source>
        <dbReference type="ARBA" id="ARBA00022786"/>
    </source>
</evidence>
<dbReference type="EMBL" id="CAUYUE010000003">
    <property type="protein sequence ID" value="CAK0754278.1"/>
    <property type="molecule type" value="Genomic_DNA"/>
</dbReference>
<keyword evidence="18" id="KW-1185">Reference proteome</keyword>
<evidence type="ECO:0000256" key="14">
    <source>
        <dbReference type="SAM" id="MobiDB-lite"/>
    </source>
</evidence>
<sequence>MLLWRSALAAPGSNVTLPGIPDAVTSANASPKALDTNATGSLAREVAFGSEYLGAPPSNISGNLKGAWVRQRVGGEVGDVPWLTKDSGLTALQLSTTASGVEGLHDVEGQLLTREGLTLTEDPEVFKLVGVYVAATGRLHARVEPDAGPLMVSLAENETAAHPAAHRQALRQRAALWATPGEEPPLFYFMRQDLTEYLTQMDRECSFVLDMRVQAAKQALKAGSKQLQAPQDGQAKDARKPGVVGPLNAPEGDLQDEDVYMNGTLSSPECGIMLGLNGTTTHVEEHYAKAINYTLMVTAVSFLQVLLSIRQMEATTGQAAASKVSLLMLGHQAIMDAHLCLLHLTTGIVIEPLFNAFATTAFFEFVVFAIFEMRYLLSVWRARRANALDPWAAQRELSVLYARFYGALLGGIFLMYQLQGYMKYLVFPMYSFWVPQILYCAYHEARQPLRPLYVVGMTLTRLALPLYIFGCPYNVLRLQTDLGICAMLCLSMAVQVALLLAQTKWGPRCFIPRQFLPAKYDYHRKALARPPELTVQGEDASAGEQGDIETGDAGVECVICMNPLDTQRLSARMTAFASPLSKQFVDVTAV</sequence>
<evidence type="ECO:0000256" key="11">
    <source>
        <dbReference type="ARBA" id="ARBA00022833"/>
    </source>
</evidence>
<comment type="pathway">
    <text evidence="3">Protein modification; protein ubiquitination.</text>
</comment>
<keyword evidence="5" id="KW-0808">Transferase</keyword>
<evidence type="ECO:0000256" key="1">
    <source>
        <dbReference type="ARBA" id="ARBA00000900"/>
    </source>
</evidence>
<evidence type="ECO:0000256" key="3">
    <source>
        <dbReference type="ARBA" id="ARBA00004906"/>
    </source>
</evidence>
<keyword evidence="8" id="KW-0732">Signal</keyword>
<reference evidence="17 18" key="1">
    <citation type="submission" date="2023-10" db="EMBL/GenBank/DDBJ databases">
        <authorList>
            <person name="Maclean D."/>
            <person name="Macfadyen A."/>
        </authorList>
    </citation>
    <scope>NUCLEOTIDE SEQUENCE [LARGE SCALE GENOMIC DNA]</scope>
</reference>
<dbReference type="InterPro" id="IPR050731">
    <property type="entry name" value="HRD1_E3_ubiq-ligases"/>
</dbReference>
<keyword evidence="12 15" id="KW-1133">Transmembrane helix</keyword>
<dbReference type="GO" id="GO:0008270">
    <property type="term" value="F:zinc ion binding"/>
    <property type="evidence" value="ECO:0007669"/>
    <property type="project" value="UniProtKB-KW"/>
</dbReference>